<keyword evidence="1" id="KW-1133">Transmembrane helix</keyword>
<keyword evidence="1" id="KW-0812">Transmembrane</keyword>
<accession>A0A3B1DPX9</accession>
<reference evidence="2" key="1">
    <citation type="submission" date="2018-06" db="EMBL/GenBank/DDBJ databases">
        <authorList>
            <person name="Zhirakovskaya E."/>
        </authorList>
    </citation>
    <scope>NUCLEOTIDE SEQUENCE</scope>
</reference>
<dbReference type="AlphaFoldDB" id="A0A3B1DPX9"/>
<dbReference type="EMBL" id="UOGF01000119">
    <property type="protein sequence ID" value="VAX33775.1"/>
    <property type="molecule type" value="Genomic_DNA"/>
</dbReference>
<protein>
    <submittedName>
        <fullName evidence="2">Uncharacterized protein</fullName>
    </submittedName>
</protein>
<feature type="transmembrane region" description="Helical" evidence="1">
    <location>
        <begin position="12"/>
        <end position="32"/>
    </location>
</feature>
<organism evidence="2">
    <name type="scientific">hydrothermal vent metagenome</name>
    <dbReference type="NCBI Taxonomy" id="652676"/>
    <lineage>
        <taxon>unclassified sequences</taxon>
        <taxon>metagenomes</taxon>
        <taxon>ecological metagenomes</taxon>
    </lineage>
</organism>
<gene>
    <name evidence="2" type="ORF">MNBD_NITROSPIRAE01-893</name>
</gene>
<keyword evidence="1" id="KW-0472">Membrane</keyword>
<feature type="transmembrane region" description="Helical" evidence="1">
    <location>
        <begin position="52"/>
        <end position="69"/>
    </location>
</feature>
<feature type="transmembrane region" description="Helical" evidence="1">
    <location>
        <begin position="89"/>
        <end position="107"/>
    </location>
</feature>
<proteinExistence type="predicted"/>
<feature type="transmembrane region" description="Helical" evidence="1">
    <location>
        <begin position="119"/>
        <end position="140"/>
    </location>
</feature>
<evidence type="ECO:0000256" key="1">
    <source>
        <dbReference type="SAM" id="Phobius"/>
    </source>
</evidence>
<sequence>MKITRKAHLKIAFMTWGLVGTGLLIFGLNALFGHSLGLLNFAQMKPGLAEGLGLVLALIVGFFKGNFVLKKIALKYIYRIQRLSDLSPFYMTFAPKNWILVIGMITLGRLVRTFAPSPFVIGVIYVTVGFALVLGARTYLAGHPLPQAEAKASI</sequence>
<name>A0A3B1DPX9_9ZZZZ</name>
<evidence type="ECO:0000313" key="2">
    <source>
        <dbReference type="EMBL" id="VAX33775.1"/>
    </source>
</evidence>